<comment type="caution">
    <text evidence="2">The sequence shown here is derived from an EMBL/GenBank/DDBJ whole genome shotgun (WGS) entry which is preliminary data.</text>
</comment>
<dbReference type="Proteomes" id="UP000297737">
    <property type="component" value="Unassembled WGS sequence"/>
</dbReference>
<proteinExistence type="predicted"/>
<dbReference type="PIRSF" id="PIRSF016487">
    <property type="entry name" value="CYTH_UCP016487"/>
    <property type="match status" value="1"/>
</dbReference>
<dbReference type="Gene3D" id="2.40.320.10">
    <property type="entry name" value="Hypothetical Protein Pfu-838710-001"/>
    <property type="match status" value="1"/>
</dbReference>
<organism evidence="2 3">
    <name type="scientific">Glacieibacterium arshaanense</name>
    <dbReference type="NCBI Taxonomy" id="2511025"/>
    <lineage>
        <taxon>Bacteria</taxon>
        <taxon>Pseudomonadati</taxon>
        <taxon>Pseudomonadota</taxon>
        <taxon>Alphaproteobacteria</taxon>
        <taxon>Sphingomonadales</taxon>
        <taxon>Sphingosinicellaceae</taxon>
        <taxon>Glacieibacterium</taxon>
    </lineage>
</organism>
<accession>A0A4Y9EQC8</accession>
<dbReference type="SUPFAM" id="SSF55154">
    <property type="entry name" value="CYTH-like phosphatases"/>
    <property type="match status" value="1"/>
</dbReference>
<dbReference type="EMBL" id="SIHO01000002">
    <property type="protein sequence ID" value="TFU03920.1"/>
    <property type="molecule type" value="Genomic_DNA"/>
</dbReference>
<dbReference type="InterPro" id="IPR033469">
    <property type="entry name" value="CYTH-like_dom_sf"/>
</dbReference>
<reference evidence="2 3" key="1">
    <citation type="submission" date="2019-02" db="EMBL/GenBank/DDBJ databases">
        <title>Polymorphobacter sp. isolated from the lake at the Tibet of China.</title>
        <authorList>
            <person name="Li A."/>
        </authorList>
    </citation>
    <scope>NUCLEOTIDE SEQUENCE [LARGE SCALE GENOMIC DNA]</scope>
    <source>
        <strain evidence="2 3">DJ1R-1</strain>
    </source>
</reference>
<evidence type="ECO:0000313" key="3">
    <source>
        <dbReference type="Proteomes" id="UP000297737"/>
    </source>
</evidence>
<sequence length="157" mass="17382">MELPKYALFEHERRFLVDPARCPPLDGAAMVRIEDLYIVATRLRLRRVTGAGAAPVYKLCRKYLSDDPVSAPITNLYLTAEEFAQLDVLPGNRISKCRYRIDGFGLDVFEGRHAGLIIAEIEAPTQAAVLAQMMPGWAMREVTGDPAYSGAELARTA</sequence>
<evidence type="ECO:0000313" key="2">
    <source>
        <dbReference type="EMBL" id="TFU03920.1"/>
    </source>
</evidence>
<dbReference type="AlphaFoldDB" id="A0A4Y9EQC8"/>
<name>A0A4Y9EQC8_9SPHN</name>
<keyword evidence="3" id="KW-1185">Reference proteome</keyword>
<dbReference type="InterPro" id="IPR012042">
    <property type="entry name" value="NeuTTM/CthTTM-like"/>
</dbReference>
<dbReference type="OrthoDB" id="9805588at2"/>
<evidence type="ECO:0000256" key="1">
    <source>
        <dbReference type="PIRSR" id="PIRSR016487-1"/>
    </source>
</evidence>
<evidence type="ECO:0008006" key="4">
    <source>
        <dbReference type="Google" id="ProtNLM"/>
    </source>
</evidence>
<gene>
    <name evidence="2" type="ORF">EUV02_11870</name>
</gene>
<feature type="active site" description="Proton acceptor" evidence="1">
    <location>
        <position position="37"/>
    </location>
</feature>
<protein>
    <recommendedName>
        <fullName evidence="4">CYTH domain-containing protein</fullName>
    </recommendedName>
</protein>